<dbReference type="RefSeq" id="WP_193931174.1">
    <property type="nucleotide sequence ID" value="NZ_CAWPMZ010000008.1"/>
</dbReference>
<protein>
    <submittedName>
        <fullName evidence="1">EboA family metabolite traffic protein</fullName>
    </submittedName>
</protein>
<name>A0ABR9UNU4_9CHRO</name>
<dbReference type="EMBL" id="JADEWN010000010">
    <property type="protein sequence ID" value="MBE9189956.1"/>
    <property type="molecule type" value="Genomic_DNA"/>
</dbReference>
<dbReference type="NCBIfam" id="NF035937">
    <property type="entry name" value="EboA_family"/>
    <property type="match status" value="1"/>
</dbReference>
<sequence>MKSATNYDVTQVTKLLHNCLSRQISHTSLSWLAEKRNQIAQGATQRVFYTTFSAVPRYLGKNSLTLSAEDLLAAQTIRLGWNPQHWSVDQAGRALVVLSLPHADVEKYLWILDQVFTTADVRELVALYQSLPLLPHPEKHCARAAEGVRSNMTTVFNAVALRNPYPAEYFDDLAWNQMILKAVFVESPLYLIQGSDRRANPELARMLVDYVRERWAAKRSVTPELWRFVGYSDTELQALAKVLQEDDIVQQEAAALACAQSPLPQAQELLARYPNLQAAIHHGDLTWSSFSCNRLGADVGN</sequence>
<accession>A0ABR9UNU4</accession>
<comment type="caution">
    <text evidence="1">The sequence shown here is derived from an EMBL/GenBank/DDBJ whole genome shotgun (WGS) entry which is preliminary data.</text>
</comment>
<dbReference type="InterPro" id="IPR047716">
    <property type="entry name" value="EboA"/>
</dbReference>
<reference evidence="1 2" key="1">
    <citation type="submission" date="2020-10" db="EMBL/GenBank/DDBJ databases">
        <authorList>
            <person name="Castelo-Branco R."/>
            <person name="Eusebio N."/>
            <person name="Adriana R."/>
            <person name="Vieira A."/>
            <person name="Brugerolle De Fraissinette N."/>
            <person name="Rezende De Castro R."/>
            <person name="Schneider M.P."/>
            <person name="Vasconcelos V."/>
            <person name="Leao P.N."/>
        </authorList>
    </citation>
    <scope>NUCLEOTIDE SEQUENCE [LARGE SCALE GENOMIC DNA]</scope>
    <source>
        <strain evidence="1 2">LEGE 06123</strain>
    </source>
</reference>
<evidence type="ECO:0000313" key="1">
    <source>
        <dbReference type="EMBL" id="MBE9189956.1"/>
    </source>
</evidence>
<proteinExistence type="predicted"/>
<dbReference type="Proteomes" id="UP000651156">
    <property type="component" value="Unassembled WGS sequence"/>
</dbReference>
<dbReference type="InterPro" id="IPR047715">
    <property type="entry name" value="EboA_dom"/>
</dbReference>
<dbReference type="NCBIfam" id="NF035938">
    <property type="entry name" value="EboA_domain"/>
    <property type="match status" value="1"/>
</dbReference>
<evidence type="ECO:0000313" key="2">
    <source>
        <dbReference type="Proteomes" id="UP000651156"/>
    </source>
</evidence>
<organism evidence="1 2">
    <name type="scientific">Gloeocapsopsis crepidinum LEGE 06123</name>
    <dbReference type="NCBI Taxonomy" id="588587"/>
    <lineage>
        <taxon>Bacteria</taxon>
        <taxon>Bacillati</taxon>
        <taxon>Cyanobacteriota</taxon>
        <taxon>Cyanophyceae</taxon>
        <taxon>Oscillatoriophycideae</taxon>
        <taxon>Chroococcales</taxon>
        <taxon>Chroococcaceae</taxon>
        <taxon>Gloeocapsopsis</taxon>
    </lineage>
</organism>
<keyword evidence="2" id="KW-1185">Reference proteome</keyword>
<gene>
    <name evidence="1" type="primary">eboA</name>
    <name evidence="1" type="ORF">IQ230_06180</name>
</gene>